<dbReference type="EMBL" id="CP003369">
    <property type="protein sequence ID" value="AGB29069.1"/>
    <property type="molecule type" value="Genomic_DNA"/>
</dbReference>
<evidence type="ECO:0000256" key="4">
    <source>
        <dbReference type="PIRSR" id="PIRSR606710-1"/>
    </source>
</evidence>
<dbReference type="Proteomes" id="UP000010862">
    <property type="component" value="Chromosome 2"/>
</dbReference>
<dbReference type="AlphaFoldDB" id="L0JCP7"/>
<evidence type="ECO:0000256" key="2">
    <source>
        <dbReference type="ARBA" id="ARBA00022801"/>
    </source>
</evidence>
<dbReference type="GO" id="GO:0004553">
    <property type="term" value="F:hydrolase activity, hydrolyzing O-glycosyl compounds"/>
    <property type="evidence" value="ECO:0007669"/>
    <property type="project" value="InterPro"/>
</dbReference>
<dbReference type="PATRIC" id="fig|908937.9.peg.1876"/>
<comment type="similarity">
    <text evidence="1 6">Belongs to the glycosyl hydrolase 43 family.</text>
</comment>
<dbReference type="CDD" id="cd09001">
    <property type="entry name" value="GH43_FsAxh1-like"/>
    <property type="match status" value="1"/>
</dbReference>
<proteinExistence type="inferred from homology"/>
<dbReference type="Gene3D" id="2.60.120.200">
    <property type="match status" value="1"/>
</dbReference>
<dbReference type="InterPro" id="IPR006710">
    <property type="entry name" value="Glyco_hydro_43"/>
</dbReference>
<dbReference type="InterPro" id="IPR051795">
    <property type="entry name" value="Glycosyl_Hydrlase_43"/>
</dbReference>
<dbReference type="SUPFAM" id="SSF75005">
    <property type="entry name" value="Arabinanase/levansucrase/invertase"/>
    <property type="match status" value="1"/>
</dbReference>
<feature type="domain" description="Beta-xylosidase C-terminal Concanavalin A-like" evidence="7">
    <location>
        <begin position="342"/>
        <end position="544"/>
    </location>
</feature>
<dbReference type="InterPro" id="IPR041542">
    <property type="entry name" value="GH43_C2"/>
</dbReference>
<keyword evidence="9" id="KW-1185">Reference proteome</keyword>
<dbReference type="Gene3D" id="2.115.10.20">
    <property type="entry name" value="Glycosyl hydrolase domain, family 43"/>
    <property type="match status" value="1"/>
</dbReference>
<accession>L0JCP7</accession>
<feature type="active site" description="Proton donor" evidence="4">
    <location>
        <position position="220"/>
    </location>
</feature>
<protein>
    <submittedName>
        <fullName evidence="8">Beta-xylosidase</fullName>
    </submittedName>
</protein>
<evidence type="ECO:0000256" key="6">
    <source>
        <dbReference type="RuleBase" id="RU361187"/>
    </source>
</evidence>
<dbReference type="KEGG" id="pdt:Prede_1773"/>
<evidence type="ECO:0000256" key="3">
    <source>
        <dbReference type="ARBA" id="ARBA00023295"/>
    </source>
</evidence>
<evidence type="ECO:0000313" key="8">
    <source>
        <dbReference type="EMBL" id="AGB29069.1"/>
    </source>
</evidence>
<organism evidence="8 9">
    <name type="scientific">Prevotella dentalis (strain ATCC 49559 / DSM 3688 / JCM 13448 / NCTC 12043 / ES 2772)</name>
    <name type="common">Mitsuokella dentalis</name>
    <dbReference type="NCBI Taxonomy" id="908937"/>
    <lineage>
        <taxon>Bacteria</taxon>
        <taxon>Pseudomonadati</taxon>
        <taxon>Bacteroidota</taxon>
        <taxon>Bacteroidia</taxon>
        <taxon>Bacteroidales</taxon>
        <taxon>Prevotellaceae</taxon>
        <taxon>Prevotella</taxon>
    </lineage>
</organism>
<dbReference type="PANTHER" id="PTHR42812">
    <property type="entry name" value="BETA-XYLOSIDASE"/>
    <property type="match status" value="1"/>
</dbReference>
<feature type="site" description="Important for catalytic activity, responsible for pKa modulation of the active site Glu and correct orientation of both the proton donor and substrate" evidence="5">
    <location>
        <position position="170"/>
    </location>
</feature>
<dbReference type="InterPro" id="IPR023296">
    <property type="entry name" value="Glyco_hydro_beta-prop_sf"/>
</dbReference>
<gene>
    <name evidence="8" type="ordered locus">Prede_1773</name>
</gene>
<dbReference type="PANTHER" id="PTHR42812:SF12">
    <property type="entry name" value="BETA-XYLOSIDASE-RELATED"/>
    <property type="match status" value="1"/>
</dbReference>
<dbReference type="Pfam" id="PF04616">
    <property type="entry name" value="Glyco_hydro_43"/>
    <property type="match status" value="1"/>
</dbReference>
<keyword evidence="2 6" id="KW-0378">Hydrolase</keyword>
<dbReference type="Pfam" id="PF17851">
    <property type="entry name" value="GH43_C2"/>
    <property type="match status" value="1"/>
</dbReference>
<dbReference type="GO" id="GO:0005975">
    <property type="term" value="P:carbohydrate metabolic process"/>
    <property type="evidence" value="ECO:0007669"/>
    <property type="project" value="InterPro"/>
</dbReference>
<feature type="active site" description="Proton acceptor" evidence="4">
    <location>
        <position position="59"/>
    </location>
</feature>
<keyword evidence="3 6" id="KW-0326">Glycosidase</keyword>
<evidence type="ECO:0000313" key="9">
    <source>
        <dbReference type="Proteomes" id="UP000010862"/>
    </source>
</evidence>
<dbReference type="SUPFAM" id="SSF49899">
    <property type="entry name" value="Concanavalin A-like lectins/glucanases"/>
    <property type="match status" value="1"/>
</dbReference>
<reference evidence="8" key="1">
    <citation type="submission" date="2012-02" db="EMBL/GenBank/DDBJ databases">
        <title>Complete sequence of chromosome 2 of Prevotella dentalis DSM 3688.</title>
        <authorList>
            <consortium name="US DOE Joint Genome Institute (JGI-PGF)"/>
            <person name="Lucas S."/>
            <person name="Copeland A."/>
            <person name="Lapidus A."/>
            <person name="Glavina del Rio T."/>
            <person name="Dalin E."/>
            <person name="Tice H."/>
            <person name="Bruce D."/>
            <person name="Goodwin L."/>
            <person name="Pitluck S."/>
            <person name="Peters L."/>
            <person name="Mikhailova N."/>
            <person name="Chertkov O."/>
            <person name="Kyrpides N."/>
            <person name="Mavromatis K."/>
            <person name="Ivanova N."/>
            <person name="Brettin T."/>
            <person name="Detter J.C."/>
            <person name="Han C."/>
            <person name="Larimer F."/>
            <person name="Land M."/>
            <person name="Hauser L."/>
            <person name="Markowitz V."/>
            <person name="Cheng J.-F."/>
            <person name="Hugenholtz P."/>
            <person name="Woyke T."/>
            <person name="Wu D."/>
            <person name="Gronow S."/>
            <person name="Wellnitz S."/>
            <person name="Brambilla E."/>
            <person name="Klenk H.-P."/>
            <person name="Eisen J.A."/>
        </authorList>
    </citation>
    <scope>NUCLEOTIDE SEQUENCE</scope>
    <source>
        <strain evidence="8">DSM 3688</strain>
    </source>
</reference>
<dbReference type="InterPro" id="IPR013320">
    <property type="entry name" value="ConA-like_dom_sf"/>
</dbReference>
<evidence type="ECO:0000256" key="1">
    <source>
        <dbReference type="ARBA" id="ARBA00009865"/>
    </source>
</evidence>
<sequence>MRNRLPLLSLKPRQYNQGCSYEYTDMKKTIALLLALLACTLAMGQQQFSNPVLWADVPDPDVIRVDSDFYMVTTTMHLMPGGPIMKSRDLVNWTTVGYLFDRLTDSPKYNMVGGTVYGRGQWATSLKYYNGRFYALFSPNDQPGGETYILTAERAEGPWHQVSRLPHFHDATLFFDDDGRAYVFYATGDMVELTTDLRSVKPNSHVRLFERDGEEDNLLEGSRVVKHEGRYYLLMISWPKGRVRREVCYRADYIRGPYEKRTVLDTSFGGFGGVGQGTIVDTPDGRWYGMIFQDRGGVGRVMTLVPCRWEQGWPLLGDSLGRVPEVMDKPVQGYTDGRIAGSDTFDGPTLGLDWQWNHNPVDTAWSLSERPGWLRLKTSRLSENLFVAPNTISQRLEGPGCEAAVRMDVSQMREGDVAGLSVFQSDAALLAIEKTVTGWELVGSRQSVKMEAKDHRVTGVQREDDMRVPLDSPLVWLRLQADFTLGQDLARLQYSTDGQTWHTAIDRFKMQFDYRRFFMGTRAAIFNFATRQVGGFVDVDTFEYSRNNGFETK</sequence>
<name>L0JCP7_PREDD</name>
<evidence type="ECO:0000259" key="7">
    <source>
        <dbReference type="Pfam" id="PF17851"/>
    </source>
</evidence>
<dbReference type="HOGENOM" id="CLU_016508_1_0_10"/>
<evidence type="ECO:0000256" key="5">
    <source>
        <dbReference type="PIRSR" id="PIRSR606710-2"/>
    </source>
</evidence>